<dbReference type="InterPro" id="IPR052998">
    <property type="entry name" value="Hetero-Diels-Alderase-like"/>
</dbReference>
<sequence length="334" mass="35423">MLPSTYLRGLVGLSAVQIAYGRPHSIRGDTDQAMVIQLIPEVPSLENLAIRRNGDIITTSTRSSSLYLTSPRKQYGADAILLHQSSNLNALLGIAELEEDVFYITGGAALTMPNPFNEVWKVDLRGLQISANGTIVQPPAIVLAGNDSTGGLYNGMTHLGTNDTNNILLADSLLGTVTRLDVTTGEFAVVSQDPLLATPNTTNLAVAVNGIHTYGNFIYFTNLNQGIFGRMPISLATGEQTGAAEILATGLWVADDFALSVDGQKAWVAMNGPDVIIEVDIVEKTSRVAFNSSLLGAASSVAKGRVCQDLQYLYVTTSQSNGNSTIGGIVRLPL</sequence>
<dbReference type="Gene3D" id="2.120.10.30">
    <property type="entry name" value="TolB, C-terminal domain"/>
    <property type="match status" value="1"/>
</dbReference>
<evidence type="ECO:0008006" key="3">
    <source>
        <dbReference type="Google" id="ProtNLM"/>
    </source>
</evidence>
<dbReference type="Proteomes" id="UP000030651">
    <property type="component" value="Unassembled WGS sequence"/>
</dbReference>
<dbReference type="RefSeq" id="XP_007837207.1">
    <property type="nucleotide sequence ID" value="XM_007839016.1"/>
</dbReference>
<dbReference type="HOGENOM" id="CLU_052989_0_1_1"/>
<dbReference type="EMBL" id="KI912115">
    <property type="protein sequence ID" value="ETS78373.1"/>
    <property type="molecule type" value="Genomic_DNA"/>
</dbReference>
<dbReference type="GeneID" id="19275448"/>
<dbReference type="OMA" id="AWIAMNG"/>
<keyword evidence="2" id="KW-1185">Reference proteome</keyword>
<dbReference type="SUPFAM" id="SSF63829">
    <property type="entry name" value="Calcium-dependent phosphotriesterase"/>
    <property type="match status" value="1"/>
</dbReference>
<accession>W3WWW7</accession>
<name>W3WWW7_PESFW</name>
<proteinExistence type="predicted"/>
<evidence type="ECO:0000313" key="1">
    <source>
        <dbReference type="EMBL" id="ETS78373.1"/>
    </source>
</evidence>
<dbReference type="PANTHER" id="PTHR42060:SF1">
    <property type="entry name" value="NHL REPEAT-CONTAINING PROTEIN"/>
    <property type="match status" value="1"/>
</dbReference>
<evidence type="ECO:0000313" key="2">
    <source>
        <dbReference type="Proteomes" id="UP000030651"/>
    </source>
</evidence>
<dbReference type="AlphaFoldDB" id="W3WWW7"/>
<reference evidence="2" key="1">
    <citation type="journal article" date="2015" name="BMC Genomics">
        <title>Genomic and transcriptomic analysis of the endophytic fungus Pestalotiopsis fici reveals its lifestyle and high potential for synthesis of natural products.</title>
        <authorList>
            <person name="Wang X."/>
            <person name="Zhang X."/>
            <person name="Liu L."/>
            <person name="Xiang M."/>
            <person name="Wang W."/>
            <person name="Sun X."/>
            <person name="Che Y."/>
            <person name="Guo L."/>
            <person name="Liu G."/>
            <person name="Guo L."/>
            <person name="Wang C."/>
            <person name="Yin W.B."/>
            <person name="Stadler M."/>
            <person name="Zhang X."/>
            <person name="Liu X."/>
        </authorList>
    </citation>
    <scope>NUCLEOTIDE SEQUENCE [LARGE SCALE GENOMIC DNA]</scope>
    <source>
        <strain evidence="2">W106-1 / CGMCC3.15140</strain>
    </source>
</reference>
<gene>
    <name evidence="1" type="ORF">PFICI_10435</name>
</gene>
<dbReference type="KEGG" id="pfy:PFICI_10435"/>
<dbReference type="eggNOG" id="ENOG502TBA7">
    <property type="taxonomic scope" value="Eukaryota"/>
</dbReference>
<organism evidence="1 2">
    <name type="scientific">Pestalotiopsis fici (strain W106-1 / CGMCC3.15140)</name>
    <dbReference type="NCBI Taxonomy" id="1229662"/>
    <lineage>
        <taxon>Eukaryota</taxon>
        <taxon>Fungi</taxon>
        <taxon>Dikarya</taxon>
        <taxon>Ascomycota</taxon>
        <taxon>Pezizomycotina</taxon>
        <taxon>Sordariomycetes</taxon>
        <taxon>Xylariomycetidae</taxon>
        <taxon>Amphisphaeriales</taxon>
        <taxon>Sporocadaceae</taxon>
        <taxon>Pestalotiopsis</taxon>
    </lineage>
</organism>
<dbReference type="InParanoid" id="W3WWW7"/>
<dbReference type="InterPro" id="IPR011042">
    <property type="entry name" value="6-blade_b-propeller_TolB-like"/>
</dbReference>
<dbReference type="PANTHER" id="PTHR42060">
    <property type="entry name" value="NHL REPEAT-CONTAINING PROTEIN-RELATED"/>
    <property type="match status" value="1"/>
</dbReference>
<protein>
    <recommendedName>
        <fullName evidence="3">SMP-30/Gluconolactonase/LRE-like region domain-containing protein</fullName>
    </recommendedName>
</protein>
<dbReference type="OrthoDB" id="9977941at2759"/>